<gene>
    <name evidence="2" type="ORF">B0T24DRAFT_620109</name>
</gene>
<evidence type="ECO:0000256" key="1">
    <source>
        <dbReference type="SAM" id="Phobius"/>
    </source>
</evidence>
<evidence type="ECO:0000313" key="2">
    <source>
        <dbReference type="EMBL" id="KAK3376929.1"/>
    </source>
</evidence>
<reference evidence="2" key="1">
    <citation type="journal article" date="2023" name="Mol. Phylogenet. Evol.">
        <title>Genome-scale phylogeny and comparative genomics of the fungal order Sordariales.</title>
        <authorList>
            <person name="Hensen N."/>
            <person name="Bonometti L."/>
            <person name="Westerberg I."/>
            <person name="Brannstrom I.O."/>
            <person name="Guillou S."/>
            <person name="Cros-Aarteil S."/>
            <person name="Calhoun S."/>
            <person name="Haridas S."/>
            <person name="Kuo A."/>
            <person name="Mondo S."/>
            <person name="Pangilinan J."/>
            <person name="Riley R."/>
            <person name="LaButti K."/>
            <person name="Andreopoulos B."/>
            <person name="Lipzen A."/>
            <person name="Chen C."/>
            <person name="Yan M."/>
            <person name="Daum C."/>
            <person name="Ng V."/>
            <person name="Clum A."/>
            <person name="Steindorff A."/>
            <person name="Ohm R.A."/>
            <person name="Martin F."/>
            <person name="Silar P."/>
            <person name="Natvig D.O."/>
            <person name="Lalanne C."/>
            <person name="Gautier V."/>
            <person name="Ament-Velasquez S.L."/>
            <person name="Kruys A."/>
            <person name="Hutchinson M.I."/>
            <person name="Powell A.J."/>
            <person name="Barry K."/>
            <person name="Miller A.N."/>
            <person name="Grigoriev I.V."/>
            <person name="Debuchy R."/>
            <person name="Gladieux P."/>
            <person name="Hiltunen Thoren M."/>
            <person name="Johannesson H."/>
        </authorList>
    </citation>
    <scope>NUCLEOTIDE SEQUENCE</scope>
    <source>
        <strain evidence="2">CBS 958.72</strain>
    </source>
</reference>
<name>A0AAE0KHS1_9PEZI</name>
<keyword evidence="1" id="KW-0472">Membrane</keyword>
<dbReference type="AlphaFoldDB" id="A0AAE0KHS1"/>
<evidence type="ECO:0000313" key="3">
    <source>
        <dbReference type="Proteomes" id="UP001287356"/>
    </source>
</evidence>
<sequence length="110" mass="12728">MSTWEGIVNHKHPHSHSLDGVLLAHVWTWLISWPLSFAAGCWRVLLWPAGWLACLGPLFAVGCWETRCCSCKTSLDRFIFLRIHTNCIVLHIVFRLLKEPRPCSRRDVYS</sequence>
<feature type="transmembrane region" description="Helical" evidence="1">
    <location>
        <begin position="21"/>
        <end position="39"/>
    </location>
</feature>
<comment type="caution">
    <text evidence="2">The sequence shown here is derived from an EMBL/GenBank/DDBJ whole genome shotgun (WGS) entry which is preliminary data.</text>
</comment>
<dbReference type="Proteomes" id="UP001287356">
    <property type="component" value="Unassembled WGS sequence"/>
</dbReference>
<keyword evidence="3" id="KW-1185">Reference proteome</keyword>
<feature type="transmembrane region" description="Helical" evidence="1">
    <location>
        <begin position="78"/>
        <end position="97"/>
    </location>
</feature>
<keyword evidence="1" id="KW-1133">Transmembrane helix</keyword>
<organism evidence="2 3">
    <name type="scientific">Lasiosphaeria ovina</name>
    <dbReference type="NCBI Taxonomy" id="92902"/>
    <lineage>
        <taxon>Eukaryota</taxon>
        <taxon>Fungi</taxon>
        <taxon>Dikarya</taxon>
        <taxon>Ascomycota</taxon>
        <taxon>Pezizomycotina</taxon>
        <taxon>Sordariomycetes</taxon>
        <taxon>Sordariomycetidae</taxon>
        <taxon>Sordariales</taxon>
        <taxon>Lasiosphaeriaceae</taxon>
        <taxon>Lasiosphaeria</taxon>
    </lineage>
</organism>
<keyword evidence="1" id="KW-0812">Transmembrane</keyword>
<proteinExistence type="predicted"/>
<accession>A0AAE0KHS1</accession>
<reference evidence="2" key="2">
    <citation type="submission" date="2023-06" db="EMBL/GenBank/DDBJ databases">
        <authorList>
            <consortium name="Lawrence Berkeley National Laboratory"/>
            <person name="Haridas S."/>
            <person name="Hensen N."/>
            <person name="Bonometti L."/>
            <person name="Westerberg I."/>
            <person name="Brannstrom I.O."/>
            <person name="Guillou S."/>
            <person name="Cros-Aarteil S."/>
            <person name="Calhoun S."/>
            <person name="Kuo A."/>
            <person name="Mondo S."/>
            <person name="Pangilinan J."/>
            <person name="Riley R."/>
            <person name="Labutti K."/>
            <person name="Andreopoulos B."/>
            <person name="Lipzen A."/>
            <person name="Chen C."/>
            <person name="Yanf M."/>
            <person name="Daum C."/>
            <person name="Ng V."/>
            <person name="Clum A."/>
            <person name="Steindorff A."/>
            <person name="Ohm R."/>
            <person name="Martin F."/>
            <person name="Silar P."/>
            <person name="Natvig D."/>
            <person name="Lalanne C."/>
            <person name="Gautier V."/>
            <person name="Ament-Velasquez S.L."/>
            <person name="Kruys A."/>
            <person name="Hutchinson M.I."/>
            <person name="Powell A.J."/>
            <person name="Barry K."/>
            <person name="Miller A.N."/>
            <person name="Grigoriev I.V."/>
            <person name="Debuchy R."/>
            <person name="Gladieux P."/>
            <person name="Thoren M.H."/>
            <person name="Johannesson H."/>
        </authorList>
    </citation>
    <scope>NUCLEOTIDE SEQUENCE</scope>
    <source>
        <strain evidence="2">CBS 958.72</strain>
    </source>
</reference>
<feature type="transmembrane region" description="Helical" evidence="1">
    <location>
        <begin position="45"/>
        <end position="66"/>
    </location>
</feature>
<protein>
    <submittedName>
        <fullName evidence="2">Uncharacterized protein</fullName>
    </submittedName>
</protein>
<dbReference type="EMBL" id="JAULSN010000003">
    <property type="protein sequence ID" value="KAK3376929.1"/>
    <property type="molecule type" value="Genomic_DNA"/>
</dbReference>